<keyword evidence="6" id="KW-1185">Reference proteome</keyword>
<dbReference type="FunFam" id="3.90.400.10:FF:000002">
    <property type="entry name" value="Sucrose isomerase"/>
    <property type="match status" value="1"/>
</dbReference>
<dbReference type="InterPro" id="IPR017853">
    <property type="entry name" value="GH"/>
</dbReference>
<dbReference type="CDD" id="cd11333">
    <property type="entry name" value="AmyAc_SI_OligoGlu_DGase"/>
    <property type="match status" value="1"/>
</dbReference>
<reference evidence="5 6" key="1">
    <citation type="submission" date="2014-03" db="EMBL/GenBank/DDBJ databases">
        <title>Genomics of Bifidobacteria.</title>
        <authorList>
            <person name="Ventura M."/>
            <person name="Milani C."/>
            <person name="Lugli G.A."/>
        </authorList>
    </citation>
    <scope>NUCLEOTIDE SEQUENCE [LARGE SCALE GENOMIC DNA]</scope>
    <source>
        <strain evidence="5 6">DSM 21395</strain>
    </source>
</reference>
<dbReference type="eggNOG" id="COG0366">
    <property type="taxonomic scope" value="Bacteria"/>
</dbReference>
<dbReference type="NCBIfam" id="NF008183">
    <property type="entry name" value="PRK10933.1"/>
    <property type="match status" value="1"/>
</dbReference>
<evidence type="ECO:0000256" key="3">
    <source>
        <dbReference type="ARBA" id="ARBA00023295"/>
    </source>
</evidence>
<protein>
    <submittedName>
        <fullName evidence="5">Oligo-1,6-glucosidase</fullName>
        <ecNumber evidence="5">3.2.1.10</ecNumber>
    </submittedName>
</protein>
<gene>
    <name evidence="5" type="ORF">BMON_0415</name>
</gene>
<proteinExistence type="inferred from homology"/>
<dbReference type="GO" id="GO:0009313">
    <property type="term" value="P:oligosaccharide catabolic process"/>
    <property type="evidence" value="ECO:0007669"/>
    <property type="project" value="TreeGrafter"/>
</dbReference>
<dbReference type="SUPFAM" id="SSF51445">
    <property type="entry name" value="(Trans)glycosidases"/>
    <property type="match status" value="1"/>
</dbReference>
<evidence type="ECO:0000256" key="2">
    <source>
        <dbReference type="ARBA" id="ARBA00022801"/>
    </source>
</evidence>
<dbReference type="Pfam" id="PF00128">
    <property type="entry name" value="Alpha-amylase"/>
    <property type="match status" value="1"/>
</dbReference>
<keyword evidence="2 5" id="KW-0378">Hydrolase</keyword>
<accession>A0A087C7G7</accession>
<dbReference type="STRING" id="1437603.GCA_000771525_01307"/>
<evidence type="ECO:0000313" key="6">
    <source>
        <dbReference type="Proteomes" id="UP000029082"/>
    </source>
</evidence>
<dbReference type="RefSeq" id="WP_033512316.1">
    <property type="nucleotide sequence ID" value="NZ_JDUO01000004.1"/>
</dbReference>
<dbReference type="InterPro" id="IPR045857">
    <property type="entry name" value="O16G_dom_2"/>
</dbReference>
<dbReference type="Proteomes" id="UP000029082">
    <property type="component" value="Unassembled WGS sequence"/>
</dbReference>
<name>A0A087C7G7_9BIFI</name>
<dbReference type="EC" id="3.2.1.10" evidence="5"/>
<keyword evidence="3 5" id="KW-0326">Glycosidase</keyword>
<dbReference type="PANTHER" id="PTHR10357">
    <property type="entry name" value="ALPHA-AMYLASE FAMILY MEMBER"/>
    <property type="match status" value="1"/>
</dbReference>
<dbReference type="GeneID" id="93094379"/>
<dbReference type="GO" id="GO:0004574">
    <property type="term" value="F:oligo-1,6-glucosidase activity"/>
    <property type="evidence" value="ECO:0007669"/>
    <property type="project" value="UniProtKB-EC"/>
</dbReference>
<dbReference type="Gene3D" id="2.60.40.1180">
    <property type="entry name" value="Golgi alpha-mannosidase II"/>
    <property type="match status" value="1"/>
</dbReference>
<dbReference type="InterPro" id="IPR006047">
    <property type="entry name" value="GH13_cat_dom"/>
</dbReference>
<evidence type="ECO:0000256" key="1">
    <source>
        <dbReference type="ARBA" id="ARBA00008061"/>
    </source>
</evidence>
<comment type="caution">
    <text evidence="5">The sequence shown here is derived from an EMBL/GenBank/DDBJ whole genome shotgun (WGS) entry which is preliminary data.</text>
</comment>
<comment type="similarity">
    <text evidence="1">Belongs to the glycosyl hydrolase 13 family.</text>
</comment>
<dbReference type="SUPFAM" id="SSF51011">
    <property type="entry name" value="Glycosyl hydrolase domain"/>
    <property type="match status" value="1"/>
</dbReference>
<dbReference type="AlphaFoldDB" id="A0A087C7G7"/>
<evidence type="ECO:0000313" key="5">
    <source>
        <dbReference type="EMBL" id="KFI79217.1"/>
    </source>
</evidence>
<organism evidence="5 6">
    <name type="scientific">Bifidobacterium mongoliense DSM 21395</name>
    <dbReference type="NCBI Taxonomy" id="1437603"/>
    <lineage>
        <taxon>Bacteria</taxon>
        <taxon>Bacillati</taxon>
        <taxon>Actinomycetota</taxon>
        <taxon>Actinomycetes</taxon>
        <taxon>Bifidobacteriales</taxon>
        <taxon>Bifidobacteriaceae</taxon>
        <taxon>Bifidobacterium</taxon>
    </lineage>
</organism>
<dbReference type="SMART" id="SM00642">
    <property type="entry name" value="Aamy"/>
    <property type="match status" value="1"/>
</dbReference>
<dbReference type="PANTHER" id="PTHR10357:SF179">
    <property type="entry name" value="NEUTRAL AND BASIC AMINO ACID TRANSPORT PROTEIN RBAT"/>
    <property type="match status" value="1"/>
</dbReference>
<dbReference type="EMBL" id="JGZE01000002">
    <property type="protein sequence ID" value="KFI79217.1"/>
    <property type="molecule type" value="Genomic_DNA"/>
</dbReference>
<feature type="domain" description="Glycosyl hydrolase family 13 catalytic" evidence="4">
    <location>
        <begin position="31"/>
        <end position="450"/>
    </location>
</feature>
<dbReference type="OrthoDB" id="9802433at2"/>
<dbReference type="GO" id="GO:0004556">
    <property type="term" value="F:alpha-amylase activity"/>
    <property type="evidence" value="ECO:0007669"/>
    <property type="project" value="TreeGrafter"/>
</dbReference>
<dbReference type="FunFam" id="3.20.20.80:FF:000064">
    <property type="entry name" value="Oligo-1,6-glucosidase"/>
    <property type="match status" value="1"/>
</dbReference>
<dbReference type="Gene3D" id="3.20.20.80">
    <property type="entry name" value="Glycosidases"/>
    <property type="match status" value="1"/>
</dbReference>
<sequence>MTDAQRSPLPRGMHANGALDGPWWANAVVYQVYPRSFQDSNNDGIGDIPGITSRLDYLADLGVDVLWLSPIYRSPQDDNGYDIADYRDVDPMFGTLYDLDELIGQAHARGIRIVMDLVVNHTSDEHAWFQASRRGDPQYADWYWWRPAKPGHTPGTPGAEPNNWGSDFGGSAWTYDPGRGAYYLHSFSRKQPDLNWENPAVRDAVYRMMGWWLDRGVDGFRMDVSALISKPVAADGTLPDGPADESGYCNSQVAAADGPRLDEFLAEMRSRVFDGREGFLTVGEAPGITPVRNRHITTPNHGELDMLFLFDHMMFDERGSKWNPLPLDLVTLKRIMRGYQEAVSVEGWNALFFNNHDQPRVVSRWGDVSTDDLRVRSAKALALVLHMHRGTPYIYQGEELGMTNAGFTSLSQYRDIESLSLYDVRVLEDKLATHEQMISALTMRSRDNARTPMPWDDSRYAGFTGSGPDDPGPWMEVNPNKDVINARNEQRDPYSVLAFYRRLIDLRHTDPVVSVGGWRLLDADDKRVYAFVRSLPVPVPGHRDLLVVANLSSHTAVIPPETAGLLGFDQTGFPSRSSGTAGISVDDVVLSTYPADHTLASLTTRRLEPWEAFIYRM</sequence>
<evidence type="ECO:0000259" key="4">
    <source>
        <dbReference type="SMART" id="SM00642"/>
    </source>
</evidence>
<dbReference type="Gene3D" id="3.90.400.10">
    <property type="entry name" value="Oligo-1,6-glucosidase, Domain 2"/>
    <property type="match status" value="1"/>
</dbReference>
<dbReference type="InterPro" id="IPR013780">
    <property type="entry name" value="Glyco_hydro_b"/>
</dbReference>